<feature type="region of interest" description="Disordered" evidence="1">
    <location>
        <begin position="192"/>
        <end position="225"/>
    </location>
</feature>
<accession>W7TXK9</accession>
<protein>
    <recommendedName>
        <fullName evidence="4">PAS domain-containing protein</fullName>
    </recommendedName>
</protein>
<dbReference type="SUPFAM" id="SSF55785">
    <property type="entry name" value="PYP-like sensor domain (PAS domain)"/>
    <property type="match status" value="1"/>
</dbReference>
<evidence type="ECO:0000313" key="3">
    <source>
        <dbReference type="Proteomes" id="UP000019335"/>
    </source>
</evidence>
<reference evidence="2 3" key="1">
    <citation type="journal article" date="2014" name="Mol. Plant">
        <title>Chromosome Scale Genome Assembly and Transcriptome Profiling of Nannochloropsis gaditana in Nitrogen Depletion.</title>
        <authorList>
            <person name="Corteggiani Carpinelli E."/>
            <person name="Telatin A."/>
            <person name="Vitulo N."/>
            <person name="Forcato C."/>
            <person name="D'Angelo M."/>
            <person name="Schiavon R."/>
            <person name="Vezzi A."/>
            <person name="Giacometti G.M."/>
            <person name="Morosinotto T."/>
            <person name="Valle G."/>
        </authorList>
    </citation>
    <scope>NUCLEOTIDE SEQUENCE [LARGE SCALE GENOMIC DNA]</scope>
    <source>
        <strain evidence="2 3">B-31</strain>
    </source>
</reference>
<sequence length="452" mass="48231">MHKPLDSMNSNVLLARVSLRDNLLCVCDLKGVIVFASDDLLWALGLQGPTTRHIGASLFDLLADEDVEEYKNSLRRKSGSLLRCKQNGCFVWLDIQCVSHVPPQLKRALSRVQKARAAGFPSLVCLNNNSISENVNLIADINRAVAPHAMNNSPLNHQSKALASASCAWAAGNVVGLEENVLTKDRTLDSFLTPAGQEEESATRPADKAVGEEDAVTEASDPEEEGIYATRAEPQASVGAINPCLPSFGCLTLEDGANQGQRATRSLCTTACTTSSSVSSSEQLGDGLALWTDEEQLRQQQEEAAMVREYSFREIFEYLSAGAKSMSHATSFSLSGSRASSTLNMGPSTAAASPSSPAAVLAQPCRDSRPFSERVAAKCRAAPEESFLSSHGLASGSSSWRLQNKYKVSGYMGKAAATLGLGTVKSAAVGASALRHVPPMLDESGWDWYVDV</sequence>
<organism evidence="2 3">
    <name type="scientific">Nannochloropsis gaditana</name>
    <dbReference type="NCBI Taxonomy" id="72520"/>
    <lineage>
        <taxon>Eukaryota</taxon>
        <taxon>Sar</taxon>
        <taxon>Stramenopiles</taxon>
        <taxon>Ochrophyta</taxon>
        <taxon>Eustigmatophyceae</taxon>
        <taxon>Eustigmatales</taxon>
        <taxon>Monodopsidaceae</taxon>
        <taxon>Nannochloropsis</taxon>
    </lineage>
</organism>
<comment type="caution">
    <text evidence="2">The sequence shown here is derived from an EMBL/GenBank/DDBJ whole genome shotgun (WGS) entry which is preliminary data.</text>
</comment>
<evidence type="ECO:0000313" key="2">
    <source>
        <dbReference type="EMBL" id="EWM25094.1"/>
    </source>
</evidence>
<evidence type="ECO:0008006" key="4">
    <source>
        <dbReference type="Google" id="ProtNLM"/>
    </source>
</evidence>
<dbReference type="InterPro" id="IPR035965">
    <property type="entry name" value="PAS-like_dom_sf"/>
</dbReference>
<name>W7TXK9_9STRA</name>
<proteinExistence type="predicted"/>
<dbReference type="OrthoDB" id="10318460at2759"/>
<keyword evidence="3" id="KW-1185">Reference proteome</keyword>
<dbReference type="AlphaFoldDB" id="W7TXK9"/>
<gene>
    <name evidence="2" type="ORF">Naga_100016g27</name>
</gene>
<feature type="compositionally biased region" description="Basic and acidic residues" evidence="1">
    <location>
        <begin position="201"/>
        <end position="211"/>
    </location>
</feature>
<dbReference type="Proteomes" id="UP000019335">
    <property type="component" value="Chromosome 12"/>
</dbReference>
<dbReference type="EMBL" id="AZIL01001059">
    <property type="protein sequence ID" value="EWM25094.1"/>
    <property type="molecule type" value="Genomic_DNA"/>
</dbReference>
<evidence type="ECO:0000256" key="1">
    <source>
        <dbReference type="SAM" id="MobiDB-lite"/>
    </source>
</evidence>
<feature type="compositionally biased region" description="Acidic residues" evidence="1">
    <location>
        <begin position="212"/>
        <end position="225"/>
    </location>
</feature>